<keyword evidence="5 10" id="KW-0472">Membrane</keyword>
<sequence length="134" mass="14886">MNFLLVGIAGIIGALLRYFLGVYFGQWWFHDFPLATFVTNMAGSFILGWFTNFLPRFKSLHPHVITALGTGLIGSFTTFSTFSVETVHLISAAKWGTALLYVLLSLWGGLLFSWMGYRLGLTADKAAEIVRGEK</sequence>
<gene>
    <name evidence="10 11" type="primary">crcB</name>
    <name evidence="10" type="synonym">fluC</name>
    <name evidence="11" type="ORF">CVD27_12465</name>
</gene>
<keyword evidence="3 10" id="KW-0812">Transmembrane</keyword>
<keyword evidence="4 10" id="KW-1133">Transmembrane helix</keyword>
<organism evidence="11 12">
    <name type="scientific">Neobacillus cucumis</name>
    <dbReference type="NCBI Taxonomy" id="1740721"/>
    <lineage>
        <taxon>Bacteria</taxon>
        <taxon>Bacillati</taxon>
        <taxon>Bacillota</taxon>
        <taxon>Bacilli</taxon>
        <taxon>Bacillales</taxon>
        <taxon>Bacillaceae</taxon>
        <taxon>Neobacillus</taxon>
    </lineage>
</organism>
<comment type="similarity">
    <text evidence="7 10">Belongs to the fluoride channel Fluc/FEX (TC 1.A.43) family.</text>
</comment>
<dbReference type="GO" id="GO:0046872">
    <property type="term" value="F:metal ion binding"/>
    <property type="evidence" value="ECO:0007669"/>
    <property type="project" value="UniProtKB-KW"/>
</dbReference>
<comment type="subcellular location">
    <subcellularLocation>
        <location evidence="1 10">Cell membrane</location>
        <topology evidence="1 10">Multi-pass membrane protein</topology>
    </subcellularLocation>
</comment>
<feature type="binding site" evidence="10">
    <location>
        <position position="74"/>
    </location>
    <ligand>
        <name>Na(+)</name>
        <dbReference type="ChEBI" id="CHEBI:29101"/>
        <note>structural</note>
    </ligand>
</feature>
<dbReference type="HAMAP" id="MF_00454">
    <property type="entry name" value="FluC"/>
    <property type="match status" value="1"/>
</dbReference>
<dbReference type="AlphaFoldDB" id="A0A2N5HFK5"/>
<feature type="binding site" evidence="10">
    <location>
        <position position="77"/>
    </location>
    <ligand>
        <name>Na(+)</name>
        <dbReference type="ChEBI" id="CHEBI:29101"/>
        <note>structural</note>
    </ligand>
</feature>
<dbReference type="GO" id="GO:0140114">
    <property type="term" value="P:cellular detoxification of fluoride"/>
    <property type="evidence" value="ECO:0007669"/>
    <property type="project" value="UniProtKB-UniRule"/>
</dbReference>
<protein>
    <recommendedName>
        <fullName evidence="10">Fluoride-specific ion channel FluC</fullName>
    </recommendedName>
</protein>
<dbReference type="EMBL" id="PGVE01000044">
    <property type="protein sequence ID" value="PLS04304.1"/>
    <property type="molecule type" value="Genomic_DNA"/>
</dbReference>
<keyword evidence="10" id="KW-0406">Ion transport</keyword>
<dbReference type="GO" id="GO:0005886">
    <property type="term" value="C:plasma membrane"/>
    <property type="evidence" value="ECO:0007669"/>
    <property type="project" value="UniProtKB-SubCell"/>
</dbReference>
<evidence type="ECO:0000256" key="3">
    <source>
        <dbReference type="ARBA" id="ARBA00022692"/>
    </source>
</evidence>
<evidence type="ECO:0000256" key="10">
    <source>
        <dbReference type="HAMAP-Rule" id="MF_00454"/>
    </source>
</evidence>
<dbReference type="OrthoDB" id="9799631at2"/>
<evidence type="ECO:0000256" key="8">
    <source>
        <dbReference type="ARBA" id="ARBA00035585"/>
    </source>
</evidence>
<comment type="catalytic activity">
    <reaction evidence="8">
        <text>fluoride(in) = fluoride(out)</text>
        <dbReference type="Rhea" id="RHEA:76159"/>
        <dbReference type="ChEBI" id="CHEBI:17051"/>
    </reaction>
    <physiologicalReaction direction="left-to-right" evidence="8">
        <dbReference type="Rhea" id="RHEA:76160"/>
    </physiologicalReaction>
</comment>
<accession>A0A2N5HFK5</accession>
<dbReference type="PANTHER" id="PTHR28259">
    <property type="entry name" value="FLUORIDE EXPORT PROTEIN 1-RELATED"/>
    <property type="match status" value="1"/>
</dbReference>
<feature type="transmembrane region" description="Helical" evidence="10">
    <location>
        <begin position="6"/>
        <end position="25"/>
    </location>
</feature>
<dbReference type="Proteomes" id="UP000234950">
    <property type="component" value="Unassembled WGS sequence"/>
</dbReference>
<keyword evidence="6 10" id="KW-0407">Ion channel</keyword>
<keyword evidence="12" id="KW-1185">Reference proteome</keyword>
<comment type="activity regulation">
    <text evidence="10">Na(+) is not transported, but it plays an essential structural role and its presence is essential for fluoride channel function.</text>
</comment>
<keyword evidence="2 10" id="KW-1003">Cell membrane</keyword>
<evidence type="ECO:0000313" key="11">
    <source>
        <dbReference type="EMBL" id="PLS04304.1"/>
    </source>
</evidence>
<dbReference type="GO" id="GO:0062054">
    <property type="term" value="F:fluoride channel activity"/>
    <property type="evidence" value="ECO:0007669"/>
    <property type="project" value="UniProtKB-UniRule"/>
</dbReference>
<evidence type="ECO:0000256" key="1">
    <source>
        <dbReference type="ARBA" id="ARBA00004651"/>
    </source>
</evidence>
<comment type="function">
    <text evidence="9 10">Fluoride-specific ion channel. Important for reducing fluoride concentration in the cell, thus reducing its toxicity.</text>
</comment>
<keyword evidence="10" id="KW-0813">Transport</keyword>
<evidence type="ECO:0000256" key="2">
    <source>
        <dbReference type="ARBA" id="ARBA00022475"/>
    </source>
</evidence>
<evidence type="ECO:0000256" key="7">
    <source>
        <dbReference type="ARBA" id="ARBA00035120"/>
    </source>
</evidence>
<dbReference type="InterPro" id="IPR003691">
    <property type="entry name" value="FluC"/>
</dbReference>
<keyword evidence="10" id="KW-0915">Sodium</keyword>
<proteinExistence type="inferred from homology"/>
<feature type="transmembrane region" description="Helical" evidence="10">
    <location>
        <begin position="96"/>
        <end position="117"/>
    </location>
</feature>
<reference evidence="11 12" key="1">
    <citation type="submission" date="2017-11" db="EMBL/GenBank/DDBJ databases">
        <title>Comparitive Functional Genomics of Dry Heat Resistant strains isolated from the Viking Spacecraft.</title>
        <authorList>
            <person name="Seuylemezian A."/>
            <person name="Cooper K."/>
            <person name="Vaishampayan P."/>
        </authorList>
    </citation>
    <scope>NUCLEOTIDE SEQUENCE [LARGE SCALE GENOMIC DNA]</scope>
    <source>
        <strain evidence="11 12">V32-6</strain>
    </source>
</reference>
<name>A0A2N5HFK5_9BACI</name>
<evidence type="ECO:0000256" key="5">
    <source>
        <dbReference type="ARBA" id="ARBA00023136"/>
    </source>
</evidence>
<evidence type="ECO:0000256" key="9">
    <source>
        <dbReference type="ARBA" id="ARBA00049940"/>
    </source>
</evidence>
<evidence type="ECO:0000256" key="4">
    <source>
        <dbReference type="ARBA" id="ARBA00022989"/>
    </source>
</evidence>
<feature type="transmembrane region" description="Helical" evidence="10">
    <location>
        <begin position="32"/>
        <end position="51"/>
    </location>
</feature>
<evidence type="ECO:0000256" key="6">
    <source>
        <dbReference type="ARBA" id="ARBA00023303"/>
    </source>
</evidence>
<dbReference type="PANTHER" id="PTHR28259:SF1">
    <property type="entry name" value="FLUORIDE EXPORT PROTEIN 1-RELATED"/>
    <property type="match status" value="1"/>
</dbReference>
<dbReference type="RefSeq" id="WP_101648231.1">
    <property type="nucleotide sequence ID" value="NZ_PGVE01000044.1"/>
</dbReference>
<dbReference type="NCBIfam" id="TIGR00494">
    <property type="entry name" value="crcB"/>
    <property type="match status" value="1"/>
</dbReference>
<dbReference type="Pfam" id="PF02537">
    <property type="entry name" value="CRCB"/>
    <property type="match status" value="1"/>
</dbReference>
<feature type="transmembrane region" description="Helical" evidence="10">
    <location>
        <begin position="63"/>
        <end position="84"/>
    </location>
</feature>
<evidence type="ECO:0000313" key="12">
    <source>
        <dbReference type="Proteomes" id="UP000234950"/>
    </source>
</evidence>
<comment type="caution">
    <text evidence="11">The sequence shown here is derived from an EMBL/GenBank/DDBJ whole genome shotgun (WGS) entry which is preliminary data.</text>
</comment>
<keyword evidence="10" id="KW-0479">Metal-binding</keyword>